<evidence type="ECO:0000256" key="6">
    <source>
        <dbReference type="ARBA" id="ARBA00022989"/>
    </source>
</evidence>
<keyword evidence="10" id="KW-1185">Reference proteome</keyword>
<dbReference type="AlphaFoldDB" id="A0A163L4B3"/>
<evidence type="ECO:0000256" key="7">
    <source>
        <dbReference type="ARBA" id="ARBA00023136"/>
    </source>
</evidence>
<protein>
    <submittedName>
        <fullName evidence="9">ABC transporter permease</fullName>
    </submittedName>
</protein>
<accession>A0A163L4B3</accession>
<reference evidence="9" key="1">
    <citation type="journal article" date="2016" name="Genome Announc.">
        <title>Draft genomes of two strains of Paenibacillus glucanolyticus with capability to degrade lignocellulose.</title>
        <authorList>
            <person name="Mathews S.L."/>
            <person name="Pawlak J."/>
            <person name="Grunden A.M."/>
        </authorList>
    </citation>
    <scope>NUCLEOTIDE SEQUENCE [LARGE SCALE GENOMIC DNA]</scope>
    <source>
        <strain evidence="9">SLM1</strain>
    </source>
</reference>
<evidence type="ECO:0000313" key="10">
    <source>
        <dbReference type="Proteomes" id="UP000076796"/>
    </source>
</evidence>
<dbReference type="GO" id="GO:0006508">
    <property type="term" value="P:proteolysis"/>
    <property type="evidence" value="ECO:0007669"/>
    <property type="project" value="UniProtKB-KW"/>
</dbReference>
<evidence type="ECO:0000313" key="9">
    <source>
        <dbReference type="EMBL" id="KZS47799.1"/>
    </source>
</evidence>
<feature type="transmembrane region" description="Helical" evidence="8">
    <location>
        <begin position="102"/>
        <end position="119"/>
    </location>
</feature>
<dbReference type="GO" id="GO:0009372">
    <property type="term" value="P:quorum sensing"/>
    <property type="evidence" value="ECO:0007669"/>
    <property type="project" value="UniProtKB-KW"/>
</dbReference>
<keyword evidence="7 8" id="KW-0472">Membrane</keyword>
<name>A0A163L4B3_9BACL</name>
<dbReference type="InterPro" id="IPR006741">
    <property type="entry name" value="AgrB"/>
</dbReference>
<dbReference type="RefSeq" id="WP_082834319.1">
    <property type="nucleotide sequence ID" value="NZ_JBNNOY010000002.1"/>
</dbReference>
<dbReference type="GO" id="GO:0008233">
    <property type="term" value="F:peptidase activity"/>
    <property type="evidence" value="ECO:0007669"/>
    <property type="project" value="UniProtKB-KW"/>
</dbReference>
<evidence type="ECO:0000256" key="1">
    <source>
        <dbReference type="ARBA" id="ARBA00022475"/>
    </source>
</evidence>
<evidence type="ECO:0000256" key="8">
    <source>
        <dbReference type="SAM" id="Phobius"/>
    </source>
</evidence>
<keyword evidence="5" id="KW-0378">Hydrolase</keyword>
<keyword evidence="2" id="KW-0673">Quorum sensing</keyword>
<keyword evidence="6 8" id="KW-1133">Transmembrane helix</keyword>
<evidence type="ECO:0000256" key="2">
    <source>
        <dbReference type="ARBA" id="ARBA00022654"/>
    </source>
</evidence>
<keyword evidence="1" id="KW-1003">Cell membrane</keyword>
<dbReference type="Proteomes" id="UP000076796">
    <property type="component" value="Unassembled WGS sequence"/>
</dbReference>
<sequence>MIIEGLSKRIAEVIKRQIPDHNSSISVLQHAAAILLNVMLTVIFTLLISAFTGNAKQALISMIGFAVLRQFSGGFHLKTGAGCIAFTTVLFTLVSFVDVNHVTVLVMNVLSLLLVMMFAPSRIEKQSRIPREHYYKLRLISCFIVMLNFGLQSPTLAVIFFIQALSLVHWKGGQAHVMDQQG</sequence>
<dbReference type="OrthoDB" id="2666767at2"/>
<feature type="transmembrane region" description="Helical" evidence="8">
    <location>
        <begin position="31"/>
        <end position="54"/>
    </location>
</feature>
<dbReference type="GO" id="GO:0016020">
    <property type="term" value="C:membrane"/>
    <property type="evidence" value="ECO:0007669"/>
    <property type="project" value="InterPro"/>
</dbReference>
<gene>
    <name evidence="9" type="ORF">AWU65_18670</name>
</gene>
<dbReference type="EMBL" id="LWMH01000001">
    <property type="protein sequence ID" value="KZS47799.1"/>
    <property type="molecule type" value="Genomic_DNA"/>
</dbReference>
<dbReference type="SMART" id="SM00793">
    <property type="entry name" value="AgrB"/>
    <property type="match status" value="1"/>
</dbReference>
<organism evidence="9 10">
    <name type="scientific">Paenibacillus glucanolyticus</name>
    <dbReference type="NCBI Taxonomy" id="59843"/>
    <lineage>
        <taxon>Bacteria</taxon>
        <taxon>Bacillati</taxon>
        <taxon>Bacillota</taxon>
        <taxon>Bacilli</taxon>
        <taxon>Bacillales</taxon>
        <taxon>Paenibacillaceae</taxon>
        <taxon>Paenibacillus</taxon>
    </lineage>
</organism>
<dbReference type="Pfam" id="PF04647">
    <property type="entry name" value="AgrB"/>
    <property type="match status" value="1"/>
</dbReference>
<proteinExistence type="predicted"/>
<dbReference type="STRING" id="59843.A3958_18025"/>
<keyword evidence="4 8" id="KW-0812">Transmembrane</keyword>
<keyword evidence="3" id="KW-0645">Protease</keyword>
<feature type="transmembrane region" description="Helical" evidence="8">
    <location>
        <begin position="139"/>
        <end position="162"/>
    </location>
</feature>
<evidence type="ECO:0000256" key="5">
    <source>
        <dbReference type="ARBA" id="ARBA00022801"/>
    </source>
</evidence>
<feature type="transmembrane region" description="Helical" evidence="8">
    <location>
        <begin position="75"/>
        <end position="96"/>
    </location>
</feature>
<evidence type="ECO:0000256" key="3">
    <source>
        <dbReference type="ARBA" id="ARBA00022670"/>
    </source>
</evidence>
<evidence type="ECO:0000256" key="4">
    <source>
        <dbReference type="ARBA" id="ARBA00022692"/>
    </source>
</evidence>
<comment type="caution">
    <text evidence="9">The sequence shown here is derived from an EMBL/GenBank/DDBJ whole genome shotgun (WGS) entry which is preliminary data.</text>
</comment>